<gene>
    <name evidence="1" type="ORF">BJY24_001359</name>
</gene>
<comment type="caution">
    <text evidence="1">The sequence shown here is derived from an EMBL/GenBank/DDBJ whole genome shotgun (WGS) entry which is preliminary data.</text>
</comment>
<evidence type="ECO:0000313" key="1">
    <source>
        <dbReference type="EMBL" id="MBB5912492.1"/>
    </source>
</evidence>
<dbReference type="EMBL" id="JACHIT010000001">
    <property type="protein sequence ID" value="MBB5912492.1"/>
    <property type="molecule type" value="Genomic_DNA"/>
</dbReference>
<dbReference type="Proteomes" id="UP000540412">
    <property type="component" value="Unassembled WGS sequence"/>
</dbReference>
<proteinExistence type="predicted"/>
<accession>A0A7W9PAK0</accession>
<evidence type="ECO:0000313" key="2">
    <source>
        <dbReference type="Proteomes" id="UP000540412"/>
    </source>
</evidence>
<protein>
    <submittedName>
        <fullName evidence="1">Uncharacterized protein</fullName>
    </submittedName>
</protein>
<reference evidence="1 2" key="1">
    <citation type="submission" date="2020-08" db="EMBL/GenBank/DDBJ databases">
        <title>Sequencing the genomes of 1000 actinobacteria strains.</title>
        <authorList>
            <person name="Klenk H.-P."/>
        </authorList>
    </citation>
    <scope>NUCLEOTIDE SEQUENCE [LARGE SCALE GENOMIC DNA]</scope>
    <source>
        <strain evidence="1 2">DSM 43582</strain>
    </source>
</reference>
<organism evidence="1 2">
    <name type="scientific">Nocardia transvalensis</name>
    <dbReference type="NCBI Taxonomy" id="37333"/>
    <lineage>
        <taxon>Bacteria</taxon>
        <taxon>Bacillati</taxon>
        <taxon>Actinomycetota</taxon>
        <taxon>Actinomycetes</taxon>
        <taxon>Mycobacteriales</taxon>
        <taxon>Nocardiaceae</taxon>
        <taxon>Nocardia</taxon>
    </lineage>
</organism>
<sequence length="60" mass="6624">MLRSQADVLHFVEEVSARYGSLDVFFARLHAGPCDTDDEPTDQLPIVTDCSAWARLTGSI</sequence>
<dbReference type="AlphaFoldDB" id="A0A7W9PAK0"/>
<keyword evidence="2" id="KW-1185">Reference proteome</keyword>
<name>A0A7W9PAK0_9NOCA</name>
<dbReference type="RefSeq" id="WP_040750360.1">
    <property type="nucleotide sequence ID" value="NZ_JACHIT010000001.1"/>
</dbReference>